<evidence type="ECO:0000256" key="11">
    <source>
        <dbReference type="ARBA" id="ARBA00037847"/>
    </source>
</evidence>
<keyword evidence="2 12" id="KW-0138">CF(0)</keyword>
<evidence type="ECO:0000256" key="3">
    <source>
        <dbReference type="ARBA" id="ARBA00022692"/>
    </source>
</evidence>
<feature type="coiled-coil region" evidence="13">
    <location>
        <begin position="48"/>
        <end position="110"/>
    </location>
</feature>
<dbReference type="GO" id="GO:0015986">
    <property type="term" value="P:proton motive force-driven ATP synthesis"/>
    <property type="evidence" value="ECO:0007669"/>
    <property type="project" value="InterPro"/>
</dbReference>
<keyword evidence="4 12" id="KW-0375">Hydrogen ion transport</keyword>
<comment type="caution">
    <text evidence="15">The sequence shown here is derived from an EMBL/GenBank/DDBJ whole genome shotgun (WGS) entry which is preliminary data.</text>
</comment>
<comment type="function">
    <text evidence="10">Component of the F(0) channel, it forms part of the peripheral stalk, linking F(1) to F(0). The b'-subunit is a diverged and duplicated form of b found in plants and photosynthetic bacteria.</text>
</comment>
<proteinExistence type="inferred from homology"/>
<dbReference type="Pfam" id="PF00430">
    <property type="entry name" value="ATP-synt_B"/>
    <property type="match status" value="1"/>
</dbReference>
<keyword evidence="6 12" id="KW-0406">Ion transport</keyword>
<dbReference type="GO" id="GO:0045259">
    <property type="term" value="C:proton-transporting ATP synthase complex"/>
    <property type="evidence" value="ECO:0007669"/>
    <property type="project" value="UniProtKB-KW"/>
</dbReference>
<organism evidence="15 16">
    <name type="scientific">Glacieibacterium frigidum</name>
    <dbReference type="NCBI Taxonomy" id="2593303"/>
    <lineage>
        <taxon>Bacteria</taxon>
        <taxon>Pseudomonadati</taxon>
        <taxon>Pseudomonadota</taxon>
        <taxon>Alphaproteobacteria</taxon>
        <taxon>Sphingomonadales</taxon>
        <taxon>Sphingosinicellaceae</taxon>
        <taxon>Glacieibacterium</taxon>
    </lineage>
</organism>
<sequence length="146" mass="15229">MPQLDTSTFSGQIFWLLVAFLILFAVVRSVAAPRLMGMAARRADQQAADYAAAEAARALENAKQAEHEAEVEAAHVKARAELATATDAARAQAAEKLAELGARLKAQDEAASAALATTRTAAEADLQVVADDVANDLVKRLTGAAA</sequence>
<keyword evidence="1 12" id="KW-0813">Transport</keyword>
<comment type="function">
    <text evidence="9">F(1)F(0) ATP synthase produces ATP from ADP in the presence of a proton or sodium gradient. F-type ATPases consist of two structural domains, F(1) containing the extramembraneous catalytic core and F(0) containing the membrane proton channel, linked together by a central stalk and a peripheral stalk. During catalysis, ATP synthesis in the catalytic domain of F(1) is coupled via a rotary mechanism of the central stalk subunits to proton translocation.</text>
</comment>
<dbReference type="Proteomes" id="UP000317894">
    <property type="component" value="Unassembled WGS sequence"/>
</dbReference>
<protein>
    <submittedName>
        <fullName evidence="15">ATPase</fullName>
    </submittedName>
</protein>
<comment type="similarity">
    <text evidence="12">Belongs to the ATPase B chain family.</text>
</comment>
<dbReference type="EMBL" id="VJWA01000001">
    <property type="protein sequence ID" value="TRW18125.1"/>
    <property type="molecule type" value="Genomic_DNA"/>
</dbReference>
<keyword evidence="8" id="KW-0066">ATP synthesis</keyword>
<keyword evidence="13" id="KW-0175">Coiled coil</keyword>
<dbReference type="RefSeq" id="WP_144236818.1">
    <property type="nucleotide sequence ID" value="NZ_VJWA01000001.1"/>
</dbReference>
<dbReference type="GO" id="GO:0012505">
    <property type="term" value="C:endomembrane system"/>
    <property type="evidence" value="ECO:0007669"/>
    <property type="project" value="UniProtKB-SubCell"/>
</dbReference>
<dbReference type="GO" id="GO:0015078">
    <property type="term" value="F:proton transmembrane transporter activity"/>
    <property type="evidence" value="ECO:0007669"/>
    <property type="project" value="InterPro"/>
</dbReference>
<name>A0A552UIT1_9SPHN</name>
<feature type="transmembrane region" description="Helical" evidence="14">
    <location>
        <begin position="12"/>
        <end position="31"/>
    </location>
</feature>
<evidence type="ECO:0000256" key="12">
    <source>
        <dbReference type="RuleBase" id="RU003848"/>
    </source>
</evidence>
<evidence type="ECO:0000256" key="1">
    <source>
        <dbReference type="ARBA" id="ARBA00022448"/>
    </source>
</evidence>
<keyword evidence="7 14" id="KW-0472">Membrane</keyword>
<evidence type="ECO:0000256" key="13">
    <source>
        <dbReference type="SAM" id="Coils"/>
    </source>
</evidence>
<evidence type="ECO:0000313" key="15">
    <source>
        <dbReference type="EMBL" id="TRW18125.1"/>
    </source>
</evidence>
<keyword evidence="5 14" id="KW-1133">Transmembrane helix</keyword>
<evidence type="ECO:0000256" key="5">
    <source>
        <dbReference type="ARBA" id="ARBA00022989"/>
    </source>
</evidence>
<evidence type="ECO:0000256" key="8">
    <source>
        <dbReference type="ARBA" id="ARBA00023310"/>
    </source>
</evidence>
<accession>A0A552UIT1</accession>
<dbReference type="AlphaFoldDB" id="A0A552UIT1"/>
<reference evidence="15 16" key="1">
    <citation type="submission" date="2019-07" db="EMBL/GenBank/DDBJ databases">
        <title>Novel species isolated from glacier.</title>
        <authorList>
            <person name="Liu Q."/>
            <person name="Xin Y.-H."/>
        </authorList>
    </citation>
    <scope>NUCLEOTIDE SEQUENCE [LARGE SCALE GENOMIC DNA]</scope>
    <source>
        <strain evidence="15 16">LB1R16</strain>
    </source>
</reference>
<evidence type="ECO:0000256" key="10">
    <source>
        <dbReference type="ARBA" id="ARBA00025614"/>
    </source>
</evidence>
<evidence type="ECO:0000256" key="6">
    <source>
        <dbReference type="ARBA" id="ARBA00023065"/>
    </source>
</evidence>
<gene>
    <name evidence="15" type="ORF">FMM06_08465</name>
</gene>
<evidence type="ECO:0000256" key="14">
    <source>
        <dbReference type="SAM" id="Phobius"/>
    </source>
</evidence>
<dbReference type="InterPro" id="IPR002146">
    <property type="entry name" value="ATP_synth_b/b'su_bac/chlpt"/>
</dbReference>
<keyword evidence="3 12" id="KW-0812">Transmembrane</keyword>
<keyword evidence="16" id="KW-1185">Reference proteome</keyword>
<evidence type="ECO:0000256" key="4">
    <source>
        <dbReference type="ARBA" id="ARBA00022781"/>
    </source>
</evidence>
<comment type="subcellular location">
    <subcellularLocation>
        <location evidence="11">Endomembrane system</location>
        <topology evidence="11">Single-pass membrane protein</topology>
    </subcellularLocation>
</comment>
<evidence type="ECO:0000256" key="7">
    <source>
        <dbReference type="ARBA" id="ARBA00023136"/>
    </source>
</evidence>
<evidence type="ECO:0000256" key="2">
    <source>
        <dbReference type="ARBA" id="ARBA00022547"/>
    </source>
</evidence>
<evidence type="ECO:0000313" key="16">
    <source>
        <dbReference type="Proteomes" id="UP000317894"/>
    </source>
</evidence>
<evidence type="ECO:0000256" key="9">
    <source>
        <dbReference type="ARBA" id="ARBA00025198"/>
    </source>
</evidence>